<dbReference type="RefSeq" id="WP_207682597.1">
    <property type="nucleotide sequence ID" value="NZ_CP061800.1"/>
</dbReference>
<dbReference type="EMBL" id="CP061800">
    <property type="protein sequence ID" value="QTA87388.1"/>
    <property type="molecule type" value="Genomic_DNA"/>
</dbReference>
<dbReference type="PANTHER" id="PTHR42899">
    <property type="entry name" value="SPERMATOGENESIS-ASSOCIATED PROTEIN 20"/>
    <property type="match status" value="1"/>
</dbReference>
<feature type="domain" description="Spermatogenesis-associated protein 20-like TRX" evidence="1">
    <location>
        <begin position="4"/>
        <end position="164"/>
    </location>
</feature>
<gene>
    <name evidence="2" type="ORF">dnm_034210</name>
</gene>
<keyword evidence="3" id="KW-1185">Reference proteome</keyword>
<dbReference type="InterPro" id="IPR024705">
    <property type="entry name" value="Ssp411"/>
</dbReference>
<organism evidence="2 3">
    <name type="scientific">Desulfonema magnum</name>
    <dbReference type="NCBI Taxonomy" id="45655"/>
    <lineage>
        <taxon>Bacteria</taxon>
        <taxon>Pseudomonadati</taxon>
        <taxon>Thermodesulfobacteriota</taxon>
        <taxon>Desulfobacteria</taxon>
        <taxon>Desulfobacterales</taxon>
        <taxon>Desulfococcaceae</taxon>
        <taxon>Desulfonema</taxon>
    </lineage>
</organism>
<dbReference type="Pfam" id="PF03190">
    <property type="entry name" value="Thioredox_DsbH"/>
    <property type="match status" value="1"/>
</dbReference>
<dbReference type="SUPFAM" id="SSF52833">
    <property type="entry name" value="Thioredoxin-like"/>
    <property type="match status" value="1"/>
</dbReference>
<dbReference type="KEGG" id="dmm:dnm_034210"/>
<dbReference type="InterPro" id="IPR004879">
    <property type="entry name" value="Ssp411-like_TRX"/>
</dbReference>
<dbReference type="PIRSF" id="PIRSF006402">
    <property type="entry name" value="UCP006402_thioredoxin"/>
    <property type="match status" value="1"/>
</dbReference>
<name>A0A975GNZ8_9BACT</name>
<dbReference type="SUPFAM" id="SSF48208">
    <property type="entry name" value="Six-hairpin glycosidases"/>
    <property type="match status" value="1"/>
</dbReference>
<dbReference type="InterPro" id="IPR012341">
    <property type="entry name" value="6hp_glycosidase-like_sf"/>
</dbReference>
<dbReference type="InterPro" id="IPR008928">
    <property type="entry name" value="6-hairpin_glycosidase_sf"/>
</dbReference>
<sequence length="694" mass="79232">MTPNHLINEKSPYLLQHAHNPVNWYPWSEEAFARAEKENKPVFLSIGYATCHWCHVMEKESFEDKEAAEYLNDTFICIKVDREERPDIDAVYMAVCQMLNKSGGWPLTIFMTPDKKPFFAATYLPKRSRFGRAGLIDICQQVRSLWTDQQGKILESAVSITEHLDKSFAFSSSGDLNASAINRAYTEIKQSFDPRFGGFEPAPKFPTPHRLLFLLRYYHRTGDSKPLYMVRKTLTAMRMGGIWDHVGFGFHRYSTDNQWLVPHFEKMLYDQALLAMAYLETFQITKEPFYAKTAEDIFAYVLRDMTSDEGAFFAAEDADSEGEEGKFYVWTVEEFQQILGKEEGDLWGKIFRLNKEGNFFEEASARKTGTNIPHRNRSLSEWAENLGMDENDLKARWEKARTKLFDYRENRIHPLRDDKVLTDWNGLMIAAMATGAKILDKPEYARAAQKAARFIFTKMKDEQGNLLHRFRNGEAGIDAHANDYAFLITGLLELYEAVFDPDDLRQAALLQEQMLSDYWDRDKGGFFLTAEGDRDLPVRPKELYDGAIPSANSVSFFNLLRLARLTGDTKWENKASELARAFSGTISAYPSAYTHFLMGVNFTLSRAKEVVIVGESDAPDTKEMLSALNHNFAPDQVVLLKSEKTAEKLAELAGFTSDLQSPDGKATAYVCTNFSCSRPTADVQTLIRLIQEKE</sequence>
<evidence type="ECO:0000313" key="3">
    <source>
        <dbReference type="Proteomes" id="UP000663722"/>
    </source>
</evidence>
<evidence type="ECO:0000313" key="2">
    <source>
        <dbReference type="EMBL" id="QTA87388.1"/>
    </source>
</evidence>
<dbReference type="Proteomes" id="UP000663722">
    <property type="component" value="Chromosome"/>
</dbReference>
<dbReference type="Gene3D" id="1.50.10.20">
    <property type="match status" value="1"/>
</dbReference>
<dbReference type="InterPro" id="IPR036249">
    <property type="entry name" value="Thioredoxin-like_sf"/>
</dbReference>
<dbReference type="AlphaFoldDB" id="A0A975GNZ8"/>
<dbReference type="Gene3D" id="3.40.30.10">
    <property type="entry name" value="Glutaredoxin"/>
    <property type="match status" value="1"/>
</dbReference>
<accession>A0A975GNZ8</accession>
<reference evidence="2" key="1">
    <citation type="journal article" date="2021" name="Microb. Physiol.">
        <title>Proteogenomic Insights into the Physiology of Marine, Sulfate-Reducing, Filamentous Desulfonema limicola and Desulfonema magnum.</title>
        <authorList>
            <person name="Schnaars V."/>
            <person name="Wohlbrand L."/>
            <person name="Scheve S."/>
            <person name="Hinrichs C."/>
            <person name="Reinhardt R."/>
            <person name="Rabus R."/>
        </authorList>
    </citation>
    <scope>NUCLEOTIDE SEQUENCE</scope>
    <source>
        <strain evidence="2">4be13</strain>
    </source>
</reference>
<proteinExistence type="predicted"/>
<dbReference type="PANTHER" id="PTHR42899:SF1">
    <property type="entry name" value="SPERMATOGENESIS-ASSOCIATED PROTEIN 20"/>
    <property type="match status" value="1"/>
</dbReference>
<dbReference type="CDD" id="cd02955">
    <property type="entry name" value="SSP411"/>
    <property type="match status" value="1"/>
</dbReference>
<dbReference type="Gene3D" id="1.50.10.10">
    <property type="match status" value="1"/>
</dbReference>
<evidence type="ECO:0000259" key="1">
    <source>
        <dbReference type="Pfam" id="PF03190"/>
    </source>
</evidence>
<protein>
    <submittedName>
        <fullName evidence="2">DUF255</fullName>
    </submittedName>
</protein>
<dbReference type="GO" id="GO:0005975">
    <property type="term" value="P:carbohydrate metabolic process"/>
    <property type="evidence" value="ECO:0007669"/>
    <property type="project" value="InterPro"/>
</dbReference>